<evidence type="ECO:0000256" key="1">
    <source>
        <dbReference type="SAM" id="MobiDB-lite"/>
    </source>
</evidence>
<reference evidence="5 6" key="1">
    <citation type="submission" date="2020-04" db="EMBL/GenBank/DDBJ databases">
        <title>Perkinsus olseni comparative genomics.</title>
        <authorList>
            <person name="Bogema D.R."/>
        </authorList>
    </citation>
    <scope>NUCLEOTIDE SEQUENCE [LARGE SCALE GENOMIC DNA]</scope>
    <source>
        <strain evidence="3">ATCC PRA-179</strain>
        <strain evidence="4">ATCC PRA-31</strain>
    </source>
</reference>
<organism evidence="3 5">
    <name type="scientific">Perkinsus olseni</name>
    <name type="common">Perkinsus atlanticus</name>
    <dbReference type="NCBI Taxonomy" id="32597"/>
    <lineage>
        <taxon>Eukaryota</taxon>
        <taxon>Sar</taxon>
        <taxon>Alveolata</taxon>
        <taxon>Perkinsozoa</taxon>
        <taxon>Perkinsea</taxon>
        <taxon>Perkinsida</taxon>
        <taxon>Perkinsidae</taxon>
        <taxon>Perkinsus</taxon>
    </lineage>
</organism>
<name>A0A7J6M489_PEROL</name>
<dbReference type="Proteomes" id="UP000570595">
    <property type="component" value="Unassembled WGS sequence"/>
</dbReference>
<gene>
    <name evidence="3" type="primary">TPS1_4</name>
    <name evidence="4" type="synonym">TPS1_3</name>
    <name evidence="4" type="ORF">FOL46_000292</name>
    <name evidence="3" type="ORF">FOZ61_010389</name>
</gene>
<sequence>MLASIIALLFSTVVGLRSIQDCSYGTTYCRQMYDTYKDPSDTAGAEAFEAKGTYCKPWQFVGNELGSVCYGLAWTNDLDSTICYHSGSSQDCDGLPVSCSCTEPTTTTTTSTSTAPPSTTTEPLT</sequence>
<proteinExistence type="predicted"/>
<feature type="region of interest" description="Disordered" evidence="1">
    <location>
        <begin position="103"/>
        <end position="125"/>
    </location>
</feature>
<dbReference type="EMBL" id="JABANN010000105">
    <property type="protein sequence ID" value="KAF4671487.1"/>
    <property type="molecule type" value="Genomic_DNA"/>
</dbReference>
<feature type="chain" id="PRO_5036205434" evidence="2">
    <location>
        <begin position="19"/>
        <end position="125"/>
    </location>
</feature>
<dbReference type="OrthoDB" id="10302466at2759"/>
<evidence type="ECO:0000256" key="2">
    <source>
        <dbReference type="SAM" id="SignalP"/>
    </source>
</evidence>
<evidence type="ECO:0000313" key="6">
    <source>
        <dbReference type="Proteomes" id="UP000572268"/>
    </source>
</evidence>
<feature type="signal peptide" evidence="2">
    <location>
        <begin position="1"/>
        <end position="18"/>
    </location>
</feature>
<dbReference type="AlphaFoldDB" id="A0A7J6M489"/>
<accession>A0A7J6M489</accession>
<dbReference type="EMBL" id="JABAHT010000084">
    <property type="protein sequence ID" value="KAF4665901.1"/>
    <property type="molecule type" value="Genomic_DNA"/>
</dbReference>
<evidence type="ECO:0000313" key="5">
    <source>
        <dbReference type="Proteomes" id="UP000570595"/>
    </source>
</evidence>
<comment type="caution">
    <text evidence="3">The sequence shown here is derived from an EMBL/GenBank/DDBJ whole genome shotgun (WGS) entry which is preliminary data.</text>
</comment>
<evidence type="ECO:0000313" key="3">
    <source>
        <dbReference type="EMBL" id="KAF4665901.1"/>
    </source>
</evidence>
<dbReference type="Proteomes" id="UP000572268">
    <property type="component" value="Unassembled WGS sequence"/>
</dbReference>
<protein>
    <submittedName>
        <fullName evidence="3">Trehalose-6-P synthase/phosphatase complex synthase subunit</fullName>
    </submittedName>
</protein>
<keyword evidence="2" id="KW-0732">Signal</keyword>
<evidence type="ECO:0000313" key="4">
    <source>
        <dbReference type="EMBL" id="KAF4671487.1"/>
    </source>
</evidence>